<evidence type="ECO:0000313" key="3">
    <source>
        <dbReference type="Proteomes" id="UP001177023"/>
    </source>
</evidence>
<dbReference type="PANTHER" id="PTHR22803">
    <property type="entry name" value="MANNOSE, PHOSPHOLIPASE, LECTIN RECEPTOR RELATED"/>
    <property type="match status" value="1"/>
</dbReference>
<dbReference type="EMBL" id="CATQJA010001470">
    <property type="protein sequence ID" value="CAJ0567337.1"/>
    <property type="molecule type" value="Genomic_DNA"/>
</dbReference>
<feature type="non-terminal residue" evidence="2">
    <location>
        <position position="164"/>
    </location>
</feature>
<dbReference type="Pfam" id="PF00059">
    <property type="entry name" value="Lectin_C"/>
    <property type="match status" value="1"/>
</dbReference>
<dbReference type="Gene3D" id="3.10.100.10">
    <property type="entry name" value="Mannose-Binding Protein A, subunit A"/>
    <property type="match status" value="1"/>
</dbReference>
<dbReference type="InterPro" id="IPR016186">
    <property type="entry name" value="C-type_lectin-like/link_sf"/>
</dbReference>
<protein>
    <recommendedName>
        <fullName evidence="1">C-type lectin domain-containing protein</fullName>
    </recommendedName>
</protein>
<dbReference type="InterPro" id="IPR001304">
    <property type="entry name" value="C-type_lectin-like"/>
</dbReference>
<accession>A0AA36FWD1</accession>
<dbReference type="Proteomes" id="UP001177023">
    <property type="component" value="Unassembled WGS sequence"/>
</dbReference>
<organism evidence="2 3">
    <name type="scientific">Mesorhabditis spiculigera</name>
    <dbReference type="NCBI Taxonomy" id="96644"/>
    <lineage>
        <taxon>Eukaryota</taxon>
        <taxon>Metazoa</taxon>
        <taxon>Ecdysozoa</taxon>
        <taxon>Nematoda</taxon>
        <taxon>Chromadorea</taxon>
        <taxon>Rhabditida</taxon>
        <taxon>Rhabditina</taxon>
        <taxon>Rhabditomorpha</taxon>
        <taxon>Rhabditoidea</taxon>
        <taxon>Rhabditidae</taxon>
        <taxon>Mesorhabditinae</taxon>
        <taxon>Mesorhabditis</taxon>
    </lineage>
</organism>
<dbReference type="AlphaFoldDB" id="A0AA36FWD1"/>
<dbReference type="SMART" id="SM00034">
    <property type="entry name" value="CLECT"/>
    <property type="match status" value="1"/>
</dbReference>
<evidence type="ECO:0000259" key="1">
    <source>
        <dbReference type="PROSITE" id="PS50041"/>
    </source>
</evidence>
<dbReference type="InterPro" id="IPR016187">
    <property type="entry name" value="CTDL_fold"/>
</dbReference>
<proteinExistence type="predicted"/>
<evidence type="ECO:0000313" key="2">
    <source>
        <dbReference type="EMBL" id="CAJ0567337.1"/>
    </source>
</evidence>
<dbReference type="PROSITE" id="PS50041">
    <property type="entry name" value="C_TYPE_LECTIN_2"/>
    <property type="match status" value="1"/>
</dbReference>
<feature type="domain" description="C-type lectin" evidence="1">
    <location>
        <begin position="51"/>
        <end position="149"/>
    </location>
</feature>
<gene>
    <name evidence="2" type="ORF">MSPICULIGERA_LOCUS5890</name>
</gene>
<dbReference type="InterPro" id="IPR050111">
    <property type="entry name" value="C-type_lectin/snaclec_domain"/>
</dbReference>
<reference evidence="2" key="1">
    <citation type="submission" date="2023-06" db="EMBL/GenBank/DDBJ databases">
        <authorList>
            <person name="Delattre M."/>
        </authorList>
    </citation>
    <scope>NUCLEOTIDE SEQUENCE</scope>
    <source>
        <strain evidence="2">AF72</strain>
    </source>
</reference>
<sequence length="164" mass="18046">MRPLRLLLTVAIGVSGVAISPNSTLLWDRFSASPCPDGWYHAPEFHSCYLSRESCQSYGADLASIHSDTENALVLELAMDDDVRFGDGDHHAVLTGAHKVSGAWTWLDESPFDFTHWAEAEPNNWQDPLDTLPSGQTIRERAEDCVAIYLSKSYGQHTIGQVGG</sequence>
<keyword evidence="3" id="KW-1185">Reference proteome</keyword>
<comment type="caution">
    <text evidence="2">The sequence shown here is derived from an EMBL/GenBank/DDBJ whole genome shotgun (WGS) entry which is preliminary data.</text>
</comment>
<dbReference type="SUPFAM" id="SSF56436">
    <property type="entry name" value="C-type lectin-like"/>
    <property type="match status" value="1"/>
</dbReference>
<dbReference type="CDD" id="cd00037">
    <property type="entry name" value="CLECT"/>
    <property type="match status" value="1"/>
</dbReference>
<name>A0AA36FWD1_9BILA</name>